<feature type="compositionally biased region" description="Pro residues" evidence="5">
    <location>
        <begin position="1190"/>
        <end position="1200"/>
    </location>
</feature>
<organism evidence="8 9">
    <name type="scientific">Paragonimus westermani</name>
    <dbReference type="NCBI Taxonomy" id="34504"/>
    <lineage>
        <taxon>Eukaryota</taxon>
        <taxon>Metazoa</taxon>
        <taxon>Spiralia</taxon>
        <taxon>Lophotrochozoa</taxon>
        <taxon>Platyhelminthes</taxon>
        <taxon>Trematoda</taxon>
        <taxon>Digenea</taxon>
        <taxon>Plagiorchiida</taxon>
        <taxon>Troglotremata</taxon>
        <taxon>Troglotrematidae</taxon>
        <taxon>Paragonimus</taxon>
    </lineage>
</organism>
<feature type="compositionally biased region" description="Gly residues" evidence="5">
    <location>
        <begin position="1045"/>
        <end position="1054"/>
    </location>
</feature>
<dbReference type="GO" id="GO:0005634">
    <property type="term" value="C:nucleus"/>
    <property type="evidence" value="ECO:0007669"/>
    <property type="project" value="UniProtKB-SubCell"/>
</dbReference>
<evidence type="ECO:0000256" key="4">
    <source>
        <dbReference type="ARBA" id="ARBA00023242"/>
    </source>
</evidence>
<dbReference type="CDD" id="cd12884">
    <property type="entry name" value="SPRY_hnRNP"/>
    <property type="match status" value="1"/>
</dbReference>
<feature type="compositionally biased region" description="Polar residues" evidence="5">
    <location>
        <begin position="1216"/>
        <end position="1225"/>
    </location>
</feature>
<dbReference type="PROSITE" id="PS50800">
    <property type="entry name" value="SAP"/>
    <property type="match status" value="1"/>
</dbReference>
<dbReference type="FunFam" id="3.40.50.300:FF:000355">
    <property type="entry name" value="Heterogeneous nuclear ribonucleoprotein U-like 1, isoform CRA_a"/>
    <property type="match status" value="1"/>
</dbReference>
<dbReference type="GO" id="GO:1990904">
    <property type="term" value="C:ribonucleoprotein complex"/>
    <property type="evidence" value="ECO:0007669"/>
    <property type="project" value="UniProtKB-KW"/>
</dbReference>
<dbReference type="InterPro" id="IPR013320">
    <property type="entry name" value="ConA-like_dom_sf"/>
</dbReference>
<feature type="compositionally biased region" description="Gly residues" evidence="5">
    <location>
        <begin position="802"/>
        <end position="825"/>
    </location>
</feature>
<dbReference type="Pfam" id="PF13671">
    <property type="entry name" value="AAA_33"/>
    <property type="match status" value="1"/>
</dbReference>
<feature type="region of interest" description="Disordered" evidence="5">
    <location>
        <begin position="73"/>
        <end position="153"/>
    </location>
</feature>
<dbReference type="GO" id="GO:0000380">
    <property type="term" value="P:alternative mRNA splicing, via spliceosome"/>
    <property type="evidence" value="ECO:0007669"/>
    <property type="project" value="TreeGrafter"/>
</dbReference>
<comment type="caution">
    <text evidence="8">The sequence shown here is derived from an EMBL/GenBank/DDBJ whole genome shotgun (WGS) entry which is preliminary data.</text>
</comment>
<evidence type="ECO:0000259" key="7">
    <source>
        <dbReference type="PROSITE" id="PS50800"/>
    </source>
</evidence>
<evidence type="ECO:0000313" key="9">
    <source>
        <dbReference type="Proteomes" id="UP000324629"/>
    </source>
</evidence>
<dbReference type="PROSITE" id="PS50188">
    <property type="entry name" value="B302_SPRY"/>
    <property type="match status" value="1"/>
</dbReference>
<dbReference type="SUPFAM" id="SSF49899">
    <property type="entry name" value="Concanavalin A-like lectins/glucanases"/>
    <property type="match status" value="1"/>
</dbReference>
<reference evidence="8 9" key="1">
    <citation type="journal article" date="2019" name="Gigascience">
        <title>Whole-genome sequence of the oriental lung fluke Paragonimus westermani.</title>
        <authorList>
            <person name="Oey H."/>
            <person name="Zakrzewski M."/>
            <person name="Narain K."/>
            <person name="Devi K.R."/>
            <person name="Agatsuma T."/>
            <person name="Nawaratna S."/>
            <person name="Gobert G.N."/>
            <person name="Jones M.K."/>
            <person name="Ragan M.A."/>
            <person name="McManus D.P."/>
            <person name="Krause L."/>
        </authorList>
    </citation>
    <scope>NUCLEOTIDE SEQUENCE [LARGE SCALE GENOMIC DNA]</scope>
    <source>
        <strain evidence="8 9">IND2009</strain>
    </source>
</reference>
<feature type="compositionally biased region" description="Polar residues" evidence="5">
    <location>
        <begin position="779"/>
        <end position="789"/>
    </location>
</feature>
<keyword evidence="4" id="KW-0539">Nucleus</keyword>
<keyword evidence="3" id="KW-0597">Phosphoprotein</keyword>
<feature type="compositionally biased region" description="Polar residues" evidence="5">
    <location>
        <begin position="951"/>
        <end position="973"/>
    </location>
</feature>
<feature type="region of interest" description="Disordered" evidence="5">
    <location>
        <begin position="1444"/>
        <end position="1466"/>
    </location>
</feature>
<evidence type="ECO:0000313" key="8">
    <source>
        <dbReference type="EMBL" id="KAA3676768.1"/>
    </source>
</evidence>
<feature type="compositionally biased region" description="Gly residues" evidence="5">
    <location>
        <begin position="891"/>
        <end position="905"/>
    </location>
</feature>
<dbReference type="Gene3D" id="1.10.720.30">
    <property type="entry name" value="SAP domain"/>
    <property type="match status" value="1"/>
</dbReference>
<feature type="compositionally biased region" description="Gly residues" evidence="5">
    <location>
        <begin position="1023"/>
        <end position="1033"/>
    </location>
</feature>
<gene>
    <name evidence="8" type="ORF">DEA37_0014206</name>
</gene>
<keyword evidence="8" id="KW-0687">Ribonucleoprotein</keyword>
<feature type="region of interest" description="Disordered" evidence="5">
    <location>
        <begin position="1398"/>
        <end position="1417"/>
    </location>
</feature>
<feature type="compositionally biased region" description="Basic and acidic residues" evidence="5">
    <location>
        <begin position="104"/>
        <end position="114"/>
    </location>
</feature>
<feature type="domain" description="SAP" evidence="7">
    <location>
        <begin position="7"/>
        <end position="41"/>
    </location>
</feature>
<dbReference type="InterPro" id="IPR043136">
    <property type="entry name" value="B30.2/SPRY_sf"/>
</dbReference>
<proteinExistence type="predicted"/>
<evidence type="ECO:0000256" key="2">
    <source>
        <dbReference type="ARBA" id="ARBA00022481"/>
    </source>
</evidence>
<sequence>MSEPVDVSKLKVPELRAELSKRGLNTFGTRQILVERLCEAMGTTSEAGKTTGECIGDGEHFLECDEPPTITSIAVKSNSQERPEEVSSRRSSFENGITDQAVESDAHPKSETDYKRKRSPSRSPRRRSRSRDRDSRRSPRRRSRSPASSTKMVEEAVGWENSASVFLDSYNCDLSLILDAEGFNAKPLTEGGFSMMWSGVRANYGFIGGKAFYEVKNVRHIPVENLDSMSGGAAHVMRVGWSTESADFALGEEPQSFGYGGTAKKSTNNKFSNYGCTFDEGDVVGAFIEWTSNEAVMRFSVNGVDQGECFRVQKSTLGERFALFPHVYVKNVEFSVNFGQDGVPPWFPPNVPNSDPISWLQLNNVNISYRVHGRMPPASKAECEVIMMIGLPGAGKTYYAERLRADNREKQYTVLGTNLILDKMKVCGLSRQRNYHGRWDVLIDKATKCLNTLMGIASRRRRNYILDQTNVYPSAQRRKMRPFEGFKRKAIVIVPTDEEFRRRIAQREKEEGKEVPESAVLEMKANFEIPKPLSEDSSSVFSEVLFTELNSAEANELVQKYNQEGQANRPPPEKRQRWEGSRDRESSDSRFHGGHANRDRGRDYGRGRRDDFRRSPDRRDDRGRREYRGGYNAERDRSRDSDRYDRGRDRESYSRPNDRFGGGPPSRFGGPPNRGGYPPSMGPGGGYGGYGAPRGGGGMVMRGGRGAPYGNGMTRGYGNPYDAAPPMDFRGSDGRPPRGGRGGYRGGASEVGYGGPMDSMYGGPQGHYDSSTGKGGSVDTYSVTGNETTPAVVDGQPPPDGVVGGGGYRGGYGPATRGSYGGAPDAGGYSARGPYSGAPDAGGYNSRGSYGGAPDAGSYGTRGSYGGAPDASSYSTRGSYGGTADASGYSARGGVGGAPPRGGRAGSHMDREGAPMSRGGAPVGRGAPFVRGGSGGRSGYPSSTRGGYQGDQDSASGYSVGSSDRTQSYSSYPSGVPTDTYGSGGAPAYPVTEDYSDRSRDRYSASTTGSYGTPAQQPKSAGGYPGSGPGGYSSGYQRGGPPSYPGGGQTGYAGGYPPEGASGYSTANYQANDGLGSSDGSRGGRSGRGIGGPQATTARPYSSTESDKSAQDTQSADRQPSDPGSLYASGAARYGETRANATSQPSGPKQSRFDSKPAPTGQQSYSSYPPSSYPTGYGSNYGAGSVSANPPAPTNVPPGPGGARSARSRFDVGPGSNPSPASTGGSQSSLPQQPTPAQPQMPSSQTGQASQQYGYAYASQGAKPDPSNAQPAASAQASYSYGYGYGGYGGGYGGQQTQPSQPTTAQSRPNTSASSVAPSLYASAVADKPQTSTAQAPVASAQSSSATDASAALAAAAYASYYGYGATTAPGAASASGTSQTSATGAMAAAQQFNAWQQQSAGGPTAAATTTPSVTTPQQGSAAAAYGSYYPGYSAYAAGYGTTNPSQTAPAAPSAQTMPQYYGGYR</sequence>
<evidence type="ECO:0000259" key="6">
    <source>
        <dbReference type="PROSITE" id="PS50188"/>
    </source>
</evidence>
<dbReference type="PANTHER" id="PTHR12381:SF56">
    <property type="entry name" value="B30.2_SPRY DOMAIN-CONTAINING PROTEIN-RELATED"/>
    <property type="match status" value="1"/>
</dbReference>
<name>A0A5J4NNZ6_9TREM</name>
<feature type="region of interest" description="Disordered" evidence="5">
    <location>
        <begin position="1290"/>
        <end position="1343"/>
    </location>
</feature>
<dbReference type="SUPFAM" id="SSF68906">
    <property type="entry name" value="SAP domain"/>
    <property type="match status" value="1"/>
</dbReference>
<dbReference type="Pfam" id="PF02037">
    <property type="entry name" value="SAP"/>
    <property type="match status" value="1"/>
</dbReference>
<feature type="region of interest" description="Disordered" evidence="5">
    <location>
        <begin position="721"/>
        <end position="1276"/>
    </location>
</feature>
<dbReference type="SUPFAM" id="SSF52540">
    <property type="entry name" value="P-loop containing nucleoside triphosphate hydrolases"/>
    <property type="match status" value="1"/>
</dbReference>
<dbReference type="PANTHER" id="PTHR12381">
    <property type="entry name" value="HETEROGENEOUS NUCLEAR RIBONUCLEOPROTEIN U FAMILY MEMBER"/>
    <property type="match status" value="1"/>
</dbReference>
<feature type="compositionally biased region" description="Gly residues" evidence="5">
    <location>
        <begin position="1081"/>
        <end position="1092"/>
    </location>
</feature>
<dbReference type="Gene3D" id="2.60.120.920">
    <property type="match status" value="1"/>
</dbReference>
<evidence type="ECO:0000256" key="5">
    <source>
        <dbReference type="SAM" id="MobiDB-lite"/>
    </source>
</evidence>
<keyword evidence="9" id="KW-1185">Reference proteome</keyword>
<feature type="compositionally biased region" description="Polar residues" evidence="5">
    <location>
        <begin position="1139"/>
        <end position="1149"/>
    </location>
</feature>
<feature type="domain" description="B30.2/SPRY" evidence="6">
    <location>
        <begin position="145"/>
        <end position="343"/>
    </location>
</feature>
<dbReference type="Gene3D" id="3.40.50.300">
    <property type="entry name" value="P-loop containing nucleotide triphosphate hydrolases"/>
    <property type="match status" value="1"/>
</dbReference>
<dbReference type="SMART" id="SM00513">
    <property type="entry name" value="SAP"/>
    <property type="match status" value="1"/>
</dbReference>
<feature type="compositionally biased region" description="Basic residues" evidence="5">
    <location>
        <begin position="115"/>
        <end position="130"/>
    </location>
</feature>
<feature type="compositionally biased region" description="Basic and acidic residues" evidence="5">
    <location>
        <begin position="571"/>
        <end position="658"/>
    </location>
</feature>
<feature type="compositionally biased region" description="Low complexity" evidence="5">
    <location>
        <begin position="665"/>
        <end position="679"/>
    </location>
</feature>
<dbReference type="InterPro" id="IPR003034">
    <property type="entry name" value="SAP_dom"/>
</dbReference>
<keyword evidence="2" id="KW-0488">Methylation</keyword>
<feature type="compositionally biased region" description="Polar residues" evidence="5">
    <location>
        <begin position="1308"/>
        <end position="1317"/>
    </location>
</feature>
<feature type="compositionally biased region" description="Gly residues" evidence="5">
    <location>
        <begin position="737"/>
        <end position="746"/>
    </location>
</feature>
<accession>A0A5J4NNZ6</accession>
<evidence type="ECO:0000256" key="3">
    <source>
        <dbReference type="ARBA" id="ARBA00022553"/>
    </source>
</evidence>
<feature type="compositionally biased region" description="Low complexity" evidence="5">
    <location>
        <begin position="1330"/>
        <end position="1343"/>
    </location>
</feature>
<dbReference type="InterPro" id="IPR036361">
    <property type="entry name" value="SAP_dom_sf"/>
</dbReference>
<dbReference type="InterPro" id="IPR027417">
    <property type="entry name" value="P-loop_NTPase"/>
</dbReference>
<dbReference type="InterPro" id="IPR003877">
    <property type="entry name" value="SPRY_dom"/>
</dbReference>
<dbReference type="InterPro" id="IPR035778">
    <property type="entry name" value="SPRY_hnRNP_U"/>
</dbReference>
<feature type="compositionally biased region" description="Low complexity" evidence="5">
    <location>
        <begin position="1444"/>
        <end position="1460"/>
    </location>
</feature>
<evidence type="ECO:0000256" key="1">
    <source>
        <dbReference type="ARBA" id="ARBA00004123"/>
    </source>
</evidence>
<comment type="subcellular location">
    <subcellularLocation>
        <location evidence="1">Nucleus</location>
    </subcellularLocation>
</comment>
<dbReference type="Pfam" id="PF00622">
    <property type="entry name" value="SPRY"/>
    <property type="match status" value="1"/>
</dbReference>
<feature type="compositionally biased region" description="Polar residues" evidence="5">
    <location>
        <begin position="1005"/>
        <end position="1019"/>
    </location>
</feature>
<feature type="compositionally biased region" description="Basic and acidic residues" evidence="5">
    <location>
        <begin position="79"/>
        <end position="92"/>
    </location>
</feature>
<feature type="region of interest" description="Disordered" evidence="5">
    <location>
        <begin position="561"/>
        <end position="705"/>
    </location>
</feature>
<dbReference type="InterPro" id="IPR001870">
    <property type="entry name" value="B30.2/SPRY"/>
</dbReference>
<feature type="compositionally biased region" description="Low complexity" evidence="5">
    <location>
        <begin position="1295"/>
        <end position="1307"/>
    </location>
</feature>
<feature type="compositionally biased region" description="Gly residues" evidence="5">
    <location>
        <begin position="682"/>
        <end position="705"/>
    </location>
</feature>
<feature type="compositionally biased region" description="Polar residues" evidence="5">
    <location>
        <begin position="1094"/>
        <end position="1104"/>
    </location>
</feature>
<protein>
    <submittedName>
        <fullName evidence="8">Heterogeneous nuclear ribonucleoprotein U-like protein 1</fullName>
    </submittedName>
</protein>
<feature type="compositionally biased region" description="Low complexity" evidence="5">
    <location>
        <begin position="1159"/>
        <end position="1178"/>
    </location>
</feature>
<dbReference type="GO" id="GO:0003723">
    <property type="term" value="F:RNA binding"/>
    <property type="evidence" value="ECO:0007669"/>
    <property type="project" value="TreeGrafter"/>
</dbReference>
<dbReference type="Proteomes" id="UP000324629">
    <property type="component" value="Unassembled WGS sequence"/>
</dbReference>
<dbReference type="EMBL" id="QNGE01001820">
    <property type="protein sequence ID" value="KAA3676768.1"/>
    <property type="molecule type" value="Genomic_DNA"/>
</dbReference>